<feature type="transmembrane region" description="Helical" evidence="1">
    <location>
        <begin position="96"/>
        <end position="115"/>
    </location>
</feature>
<feature type="non-terminal residue" evidence="2">
    <location>
        <position position="177"/>
    </location>
</feature>
<name>A0A9W8B1G1_9FUNG</name>
<keyword evidence="1" id="KW-0812">Transmembrane</keyword>
<gene>
    <name evidence="2" type="ORF">H4R34_005918</name>
</gene>
<keyword evidence="1" id="KW-1133">Transmembrane helix</keyword>
<sequence>MMHLVARAGMVLTQGDNPTVTFDKEWFLKTNTGMIAFAATFIIHVSNAIVSTRLNFKHRAPSMFTVAMFQALTAVGCHISRTSDYFFNTDCIAKPYINNFCYWFSTALTLAVFSWRLAHAMPRFMNAGLAIGLILQTTKFVTILVFTINMAVSYGYFQECAFEAPPVNFVLMVGGEI</sequence>
<organism evidence="2 3">
    <name type="scientific">Dimargaris verticillata</name>
    <dbReference type="NCBI Taxonomy" id="2761393"/>
    <lineage>
        <taxon>Eukaryota</taxon>
        <taxon>Fungi</taxon>
        <taxon>Fungi incertae sedis</taxon>
        <taxon>Zoopagomycota</taxon>
        <taxon>Kickxellomycotina</taxon>
        <taxon>Dimargaritomycetes</taxon>
        <taxon>Dimargaritales</taxon>
        <taxon>Dimargaritaceae</taxon>
        <taxon>Dimargaris</taxon>
    </lineage>
</organism>
<evidence type="ECO:0000313" key="3">
    <source>
        <dbReference type="Proteomes" id="UP001151582"/>
    </source>
</evidence>
<keyword evidence="1" id="KW-0472">Membrane</keyword>
<protein>
    <submittedName>
        <fullName evidence="2">Uncharacterized protein</fullName>
    </submittedName>
</protein>
<dbReference type="EMBL" id="JANBQB010001587">
    <property type="protein sequence ID" value="KAJ1970890.1"/>
    <property type="molecule type" value="Genomic_DNA"/>
</dbReference>
<accession>A0A9W8B1G1</accession>
<evidence type="ECO:0000313" key="2">
    <source>
        <dbReference type="EMBL" id="KAJ1970890.1"/>
    </source>
</evidence>
<dbReference type="Proteomes" id="UP001151582">
    <property type="component" value="Unassembled WGS sequence"/>
</dbReference>
<evidence type="ECO:0000256" key="1">
    <source>
        <dbReference type="SAM" id="Phobius"/>
    </source>
</evidence>
<dbReference type="AlphaFoldDB" id="A0A9W8B1G1"/>
<dbReference type="OrthoDB" id="5598825at2759"/>
<keyword evidence="3" id="KW-1185">Reference proteome</keyword>
<feature type="transmembrane region" description="Helical" evidence="1">
    <location>
        <begin position="127"/>
        <end position="148"/>
    </location>
</feature>
<proteinExistence type="predicted"/>
<comment type="caution">
    <text evidence="2">The sequence shown here is derived from an EMBL/GenBank/DDBJ whole genome shotgun (WGS) entry which is preliminary data.</text>
</comment>
<feature type="transmembrane region" description="Helical" evidence="1">
    <location>
        <begin position="32"/>
        <end position="50"/>
    </location>
</feature>
<reference evidence="2" key="1">
    <citation type="submission" date="2022-07" db="EMBL/GenBank/DDBJ databases">
        <title>Phylogenomic reconstructions and comparative analyses of Kickxellomycotina fungi.</title>
        <authorList>
            <person name="Reynolds N.K."/>
            <person name="Stajich J.E."/>
            <person name="Barry K."/>
            <person name="Grigoriev I.V."/>
            <person name="Crous P."/>
            <person name="Smith M.E."/>
        </authorList>
    </citation>
    <scope>NUCLEOTIDE SEQUENCE</scope>
    <source>
        <strain evidence="2">RSA 567</strain>
    </source>
</reference>